<dbReference type="Pfam" id="PF09723">
    <property type="entry name" value="Zn_ribbon_8"/>
    <property type="match status" value="1"/>
</dbReference>
<accession>A0A1H0ALB6</accession>
<feature type="domain" description="Putative regulatory protein FmdB zinc ribbon" evidence="1">
    <location>
        <begin position="1"/>
        <end position="43"/>
    </location>
</feature>
<dbReference type="EMBL" id="FNIN01000001">
    <property type="protein sequence ID" value="SDN34257.1"/>
    <property type="molecule type" value="Genomic_DNA"/>
</dbReference>
<dbReference type="STRING" id="206665.SAMN04488516_101462"/>
<dbReference type="InterPro" id="IPR013429">
    <property type="entry name" value="Regulatory_FmdB_Zinc_ribbon"/>
</dbReference>
<evidence type="ECO:0000313" key="2">
    <source>
        <dbReference type="EMBL" id="SDN34257.1"/>
    </source>
</evidence>
<proteinExistence type="predicted"/>
<evidence type="ECO:0000313" key="3">
    <source>
        <dbReference type="Proteomes" id="UP000199602"/>
    </source>
</evidence>
<dbReference type="Proteomes" id="UP000199602">
    <property type="component" value="Unassembled WGS sequence"/>
</dbReference>
<organism evidence="2 3">
    <name type="scientific">Desulfonauticus submarinus</name>
    <dbReference type="NCBI Taxonomy" id="206665"/>
    <lineage>
        <taxon>Bacteria</taxon>
        <taxon>Pseudomonadati</taxon>
        <taxon>Thermodesulfobacteriota</taxon>
        <taxon>Desulfovibrionia</taxon>
        <taxon>Desulfovibrionales</taxon>
        <taxon>Desulfonauticaceae</taxon>
        <taxon>Desulfonauticus</taxon>
    </lineage>
</organism>
<name>A0A1H0ALB6_9BACT</name>
<sequence>MPIFEFKCMKCGHIQEFILKNNDEAIELKCEKCGGEELSRILSQVSYTVSSPSGKATLTSKRCGSNSCTTMTLPGSD</sequence>
<reference evidence="2 3" key="1">
    <citation type="submission" date="2016-10" db="EMBL/GenBank/DDBJ databases">
        <authorList>
            <person name="de Groot N.N."/>
        </authorList>
    </citation>
    <scope>NUCLEOTIDE SEQUENCE [LARGE SCALE GENOMIC DNA]</scope>
    <source>
        <strain evidence="2 3">DSM 15269</strain>
    </source>
</reference>
<evidence type="ECO:0000259" key="1">
    <source>
        <dbReference type="SMART" id="SM00834"/>
    </source>
</evidence>
<gene>
    <name evidence="2" type="ORF">SAMN04488516_101462</name>
</gene>
<dbReference type="RefSeq" id="WP_092062761.1">
    <property type="nucleotide sequence ID" value="NZ_FNIN01000001.1"/>
</dbReference>
<dbReference type="AlphaFoldDB" id="A0A1H0ALB6"/>
<protein>
    <submittedName>
        <fullName evidence="2">Putative regulatory protein, FmdB family</fullName>
    </submittedName>
</protein>
<keyword evidence="3" id="KW-1185">Reference proteome</keyword>
<dbReference type="NCBIfam" id="TIGR02605">
    <property type="entry name" value="CxxC_CxxC_SSSS"/>
    <property type="match status" value="1"/>
</dbReference>
<dbReference type="SMART" id="SM00834">
    <property type="entry name" value="CxxC_CXXC_SSSS"/>
    <property type="match status" value="1"/>
</dbReference>
<dbReference type="OrthoDB" id="9813321at2"/>